<keyword evidence="4 5" id="KW-0378">Hydrolase</keyword>
<proteinExistence type="inferred from homology"/>
<reference evidence="7 8" key="1">
    <citation type="journal article" date="2016" name="Genome Announc.">
        <title>Complete genome sequence of the hyperthermophilic and piezophilic archaeon Thermococcus barophilus Ch5, capable of growth at the expense of hydrogenogenesis from carbon monoxide and formate.</title>
        <authorList>
            <person name="Oger P."/>
            <person name="Sokolova T.G."/>
            <person name="Kozhevnikova D.A."/>
            <person name="Taranov E.A."/>
            <person name="Vannier P."/>
            <person name="Lee H.S."/>
            <person name="Kwon K.K."/>
            <person name="Kang S.G."/>
            <person name="Lee J.H."/>
            <person name="Bonch-Osmolovskaya E.A."/>
            <person name="Lebedinsky A.V."/>
        </authorList>
    </citation>
    <scope>NUCLEOTIDE SEQUENCE [LARGE SCALE GENOMIC DNA]</scope>
    <source>
        <strain evidence="8">Ch5</strain>
    </source>
</reference>
<dbReference type="HAMAP" id="MF_00265">
    <property type="entry name" value="VapC_Nob1"/>
    <property type="match status" value="1"/>
</dbReference>
<keyword evidence="3 5" id="KW-0479">Metal-binding</keyword>
<comment type="function">
    <text evidence="5">Toxic component of a toxin-antitoxin (TA) system. An RNase.</text>
</comment>
<dbReference type="GO" id="GO:0090729">
    <property type="term" value="F:toxin activity"/>
    <property type="evidence" value="ECO:0007669"/>
    <property type="project" value="UniProtKB-KW"/>
</dbReference>
<dbReference type="RefSeq" id="WP_056933053.1">
    <property type="nucleotide sequence ID" value="NZ_CP013050.1"/>
</dbReference>
<name>A0A0S1X8B6_THEBA</name>
<feature type="binding site" evidence="5">
    <location>
        <position position="9"/>
    </location>
    <ligand>
        <name>Mg(2+)</name>
        <dbReference type="ChEBI" id="CHEBI:18420"/>
    </ligand>
</feature>
<dbReference type="PATRIC" id="fig|55802.8.peg.31"/>
<keyword evidence="2 5" id="KW-0540">Nuclease</keyword>
<comment type="cofactor">
    <cofactor evidence="5">
        <name>Mg(2+)</name>
        <dbReference type="ChEBI" id="CHEBI:18420"/>
    </cofactor>
</comment>
<protein>
    <recommendedName>
        <fullName evidence="5">Ribonuclease VapC</fullName>
        <shortName evidence="5">RNase VapC</shortName>
        <ecNumber evidence="5">3.1.-.-</ecNumber>
    </recommendedName>
    <alternativeName>
        <fullName evidence="5">Putative toxin VapC</fullName>
    </alternativeName>
</protein>
<dbReference type="InterPro" id="IPR029060">
    <property type="entry name" value="PIN-like_dom_sf"/>
</dbReference>
<evidence type="ECO:0000256" key="3">
    <source>
        <dbReference type="ARBA" id="ARBA00022723"/>
    </source>
</evidence>
<keyword evidence="5" id="KW-0460">Magnesium</keyword>
<dbReference type="GO" id="GO:0000287">
    <property type="term" value="F:magnesium ion binding"/>
    <property type="evidence" value="ECO:0007669"/>
    <property type="project" value="UniProtKB-UniRule"/>
</dbReference>
<evidence type="ECO:0000256" key="1">
    <source>
        <dbReference type="ARBA" id="ARBA00022649"/>
    </source>
</evidence>
<evidence type="ECO:0000313" key="8">
    <source>
        <dbReference type="Proteomes" id="UP000066042"/>
    </source>
</evidence>
<dbReference type="SUPFAM" id="SSF88723">
    <property type="entry name" value="PIN domain-like"/>
    <property type="match status" value="1"/>
</dbReference>
<keyword evidence="1 5" id="KW-1277">Toxin-antitoxin system</keyword>
<dbReference type="PANTHER" id="PTHR39677:SF4">
    <property type="entry name" value="RIBONUCLEASE VAPC6"/>
    <property type="match status" value="1"/>
</dbReference>
<gene>
    <name evidence="5" type="primary">vapC</name>
    <name evidence="7" type="ORF">TBCH5v1_0032</name>
</gene>
<accession>A0A0S1X8B6</accession>
<dbReference type="PANTHER" id="PTHR39677">
    <property type="entry name" value="RIBONUCLEASE VAPC6"/>
    <property type="match status" value="1"/>
</dbReference>
<evidence type="ECO:0000256" key="4">
    <source>
        <dbReference type="ARBA" id="ARBA00022801"/>
    </source>
</evidence>
<dbReference type="EC" id="3.1.-.-" evidence="5"/>
<evidence type="ECO:0000313" key="7">
    <source>
        <dbReference type="EMBL" id="ALM74012.1"/>
    </source>
</evidence>
<comment type="similarity">
    <text evidence="5">Belongs to the PINc/VapC protein family.</text>
</comment>
<feature type="binding site" evidence="5">
    <location>
        <position position="120"/>
    </location>
    <ligand>
        <name>Mg(2+)</name>
        <dbReference type="ChEBI" id="CHEBI:18420"/>
    </ligand>
</feature>
<dbReference type="InterPro" id="IPR002716">
    <property type="entry name" value="PIN_dom"/>
</dbReference>
<sequence>MNHSEVFVDSSVLVGLNLGDEKAKALVKSLIERGFILVINPVVFSETAYKVMFTLALRDGLKGVYDLKKHLGRYAWVYGKVKESIEQLIKNELLRVVEVNWEILKLSAEIGEKYALLTNDAIIVATCKYYGIQRIATFDEDFKKVDFLEVVDSPL</sequence>
<dbReference type="GO" id="GO:0004540">
    <property type="term" value="F:RNA nuclease activity"/>
    <property type="evidence" value="ECO:0007669"/>
    <property type="project" value="InterPro"/>
</dbReference>
<dbReference type="Proteomes" id="UP000066042">
    <property type="component" value="Chromosome"/>
</dbReference>
<dbReference type="Gene3D" id="3.40.50.1010">
    <property type="entry name" value="5'-nuclease"/>
    <property type="match status" value="1"/>
</dbReference>
<dbReference type="SMART" id="SM00670">
    <property type="entry name" value="PINc"/>
    <property type="match status" value="1"/>
</dbReference>
<evidence type="ECO:0000256" key="5">
    <source>
        <dbReference type="HAMAP-Rule" id="MF_00265"/>
    </source>
</evidence>
<dbReference type="CDD" id="cd18677">
    <property type="entry name" value="PIN_MjVapC2-VapC6_like"/>
    <property type="match status" value="1"/>
</dbReference>
<keyword evidence="5" id="KW-0800">Toxin</keyword>
<evidence type="ECO:0000256" key="2">
    <source>
        <dbReference type="ARBA" id="ARBA00022722"/>
    </source>
</evidence>
<feature type="domain" description="PIN" evidence="6">
    <location>
        <begin position="4"/>
        <end position="144"/>
    </location>
</feature>
<dbReference type="Pfam" id="PF01850">
    <property type="entry name" value="PIN"/>
    <property type="match status" value="1"/>
</dbReference>
<dbReference type="AlphaFoldDB" id="A0A0S1X8B6"/>
<evidence type="ECO:0000259" key="6">
    <source>
        <dbReference type="SMART" id="SM00670"/>
    </source>
</evidence>
<dbReference type="GO" id="GO:0016787">
    <property type="term" value="F:hydrolase activity"/>
    <property type="evidence" value="ECO:0007669"/>
    <property type="project" value="UniProtKB-KW"/>
</dbReference>
<dbReference type="GeneID" id="26135332"/>
<dbReference type="EMBL" id="CP013050">
    <property type="protein sequence ID" value="ALM74012.1"/>
    <property type="molecule type" value="Genomic_DNA"/>
</dbReference>
<dbReference type="InterPro" id="IPR022907">
    <property type="entry name" value="VapC_family"/>
</dbReference>
<dbReference type="STRING" id="55802.TBCH5v1_0032"/>
<organism evidence="7 8">
    <name type="scientific">Thermococcus barophilus</name>
    <dbReference type="NCBI Taxonomy" id="55802"/>
    <lineage>
        <taxon>Archaea</taxon>
        <taxon>Methanobacteriati</taxon>
        <taxon>Methanobacteriota</taxon>
        <taxon>Thermococci</taxon>
        <taxon>Thermococcales</taxon>
        <taxon>Thermococcaceae</taxon>
        <taxon>Thermococcus</taxon>
    </lineage>
</organism>